<dbReference type="PANTHER" id="PTHR32071">
    <property type="entry name" value="TRANSCRIPTIONAL REGULATORY PROTEIN"/>
    <property type="match status" value="1"/>
</dbReference>
<feature type="domain" description="Response regulatory" evidence="10">
    <location>
        <begin position="3"/>
        <end position="117"/>
    </location>
</feature>
<dbReference type="PROSITE" id="PS00688">
    <property type="entry name" value="SIGMA54_INTERACT_3"/>
    <property type="match status" value="1"/>
</dbReference>
<dbReference type="SMART" id="SM00448">
    <property type="entry name" value="REC"/>
    <property type="match status" value="1"/>
</dbReference>
<keyword evidence="4" id="KW-0902">Two-component regulatory system</keyword>
<dbReference type="STRING" id="246191.SAMN05660337_3489"/>
<dbReference type="Pfam" id="PF02954">
    <property type="entry name" value="HTH_8"/>
    <property type="match status" value="1"/>
</dbReference>
<keyword evidence="3" id="KW-0067">ATP-binding</keyword>
<feature type="modified residue" description="4-aspartylphosphate" evidence="8">
    <location>
        <position position="52"/>
    </location>
</feature>
<dbReference type="FunFam" id="3.40.50.2300:FF:000018">
    <property type="entry name" value="DNA-binding transcriptional regulator NtrC"/>
    <property type="match status" value="1"/>
</dbReference>
<dbReference type="GO" id="GO:0006355">
    <property type="term" value="P:regulation of DNA-templated transcription"/>
    <property type="evidence" value="ECO:0007669"/>
    <property type="project" value="InterPro"/>
</dbReference>
<dbReference type="Pfam" id="PF00158">
    <property type="entry name" value="Sigma54_activat"/>
    <property type="match status" value="1"/>
</dbReference>
<evidence type="ECO:0000256" key="6">
    <source>
        <dbReference type="ARBA" id="ARBA00023125"/>
    </source>
</evidence>
<reference evidence="12" key="1">
    <citation type="submission" date="2016-10" db="EMBL/GenBank/DDBJ databases">
        <authorList>
            <person name="Varghese N."/>
            <person name="Submissions S."/>
        </authorList>
    </citation>
    <scope>NUCLEOTIDE SEQUENCE [LARGE SCALE GENOMIC DNA]</scope>
    <source>
        <strain evidence="12">DSM 16995</strain>
    </source>
</reference>
<dbReference type="InterPro" id="IPR002197">
    <property type="entry name" value="HTH_Fis"/>
</dbReference>
<dbReference type="InterPro" id="IPR003593">
    <property type="entry name" value="AAA+_ATPase"/>
</dbReference>
<dbReference type="InterPro" id="IPR011006">
    <property type="entry name" value="CheY-like_superfamily"/>
</dbReference>
<evidence type="ECO:0000259" key="10">
    <source>
        <dbReference type="PROSITE" id="PS50110"/>
    </source>
</evidence>
<dbReference type="SMART" id="SM00382">
    <property type="entry name" value="AAA"/>
    <property type="match status" value="1"/>
</dbReference>
<dbReference type="AlphaFoldDB" id="A0A1G9LRE7"/>
<dbReference type="GO" id="GO:0005524">
    <property type="term" value="F:ATP binding"/>
    <property type="evidence" value="ECO:0007669"/>
    <property type="project" value="UniProtKB-KW"/>
</dbReference>
<dbReference type="InterPro" id="IPR027417">
    <property type="entry name" value="P-loop_NTPase"/>
</dbReference>
<evidence type="ECO:0000256" key="5">
    <source>
        <dbReference type="ARBA" id="ARBA00023015"/>
    </source>
</evidence>
<dbReference type="InterPro" id="IPR058031">
    <property type="entry name" value="AAA_lid_NorR"/>
</dbReference>
<evidence type="ECO:0000256" key="4">
    <source>
        <dbReference type="ARBA" id="ARBA00023012"/>
    </source>
</evidence>
<organism evidence="11 12">
    <name type="scientific">Maridesulfovibrio ferrireducens</name>
    <dbReference type="NCBI Taxonomy" id="246191"/>
    <lineage>
        <taxon>Bacteria</taxon>
        <taxon>Pseudomonadati</taxon>
        <taxon>Thermodesulfobacteriota</taxon>
        <taxon>Desulfovibrionia</taxon>
        <taxon>Desulfovibrionales</taxon>
        <taxon>Desulfovibrionaceae</taxon>
        <taxon>Maridesulfovibrio</taxon>
    </lineage>
</organism>
<dbReference type="GO" id="GO:0043565">
    <property type="term" value="F:sequence-specific DNA binding"/>
    <property type="evidence" value="ECO:0007669"/>
    <property type="project" value="InterPro"/>
</dbReference>
<evidence type="ECO:0000259" key="9">
    <source>
        <dbReference type="PROSITE" id="PS50045"/>
    </source>
</evidence>
<gene>
    <name evidence="11" type="ORF">SAMN05660337_3489</name>
</gene>
<evidence type="ECO:0000313" key="11">
    <source>
        <dbReference type="EMBL" id="SDL64530.1"/>
    </source>
</evidence>
<dbReference type="Pfam" id="PF25601">
    <property type="entry name" value="AAA_lid_14"/>
    <property type="match status" value="1"/>
</dbReference>
<dbReference type="Gene3D" id="3.40.50.2300">
    <property type="match status" value="1"/>
</dbReference>
<dbReference type="SUPFAM" id="SSF52540">
    <property type="entry name" value="P-loop containing nucleoside triphosphate hydrolases"/>
    <property type="match status" value="1"/>
</dbReference>
<dbReference type="Proteomes" id="UP000199053">
    <property type="component" value="Unassembled WGS sequence"/>
</dbReference>
<proteinExistence type="predicted"/>
<feature type="domain" description="Sigma-54 factor interaction" evidence="9">
    <location>
        <begin position="143"/>
        <end position="372"/>
    </location>
</feature>
<dbReference type="Pfam" id="PF00072">
    <property type="entry name" value="Response_reg"/>
    <property type="match status" value="1"/>
</dbReference>
<dbReference type="InterPro" id="IPR025943">
    <property type="entry name" value="Sigma_54_int_dom_ATP-bd_2"/>
</dbReference>
<evidence type="ECO:0000256" key="1">
    <source>
        <dbReference type="ARBA" id="ARBA00022553"/>
    </source>
</evidence>
<keyword evidence="12" id="KW-1185">Reference proteome</keyword>
<dbReference type="InterPro" id="IPR009057">
    <property type="entry name" value="Homeodomain-like_sf"/>
</dbReference>
<evidence type="ECO:0000256" key="8">
    <source>
        <dbReference type="PROSITE-ProRule" id="PRU00169"/>
    </source>
</evidence>
<evidence type="ECO:0000256" key="7">
    <source>
        <dbReference type="ARBA" id="ARBA00023163"/>
    </source>
</evidence>
<dbReference type="PROSITE" id="PS50110">
    <property type="entry name" value="RESPONSE_REGULATORY"/>
    <property type="match status" value="1"/>
</dbReference>
<dbReference type="CDD" id="cd00009">
    <property type="entry name" value="AAA"/>
    <property type="match status" value="1"/>
</dbReference>
<name>A0A1G9LRE7_9BACT</name>
<keyword evidence="1 8" id="KW-0597">Phosphoprotein</keyword>
<keyword evidence="7" id="KW-0804">Transcription</keyword>
<dbReference type="RefSeq" id="WP_092163514.1">
    <property type="nucleotide sequence ID" value="NZ_FNGA01000008.1"/>
</dbReference>
<dbReference type="CDD" id="cd17549">
    <property type="entry name" value="REC_DctD-like"/>
    <property type="match status" value="1"/>
</dbReference>
<evidence type="ECO:0000256" key="2">
    <source>
        <dbReference type="ARBA" id="ARBA00022741"/>
    </source>
</evidence>
<dbReference type="Gene3D" id="1.10.10.60">
    <property type="entry name" value="Homeodomain-like"/>
    <property type="match status" value="1"/>
</dbReference>
<dbReference type="EMBL" id="FNGA01000008">
    <property type="protein sequence ID" value="SDL64530.1"/>
    <property type="molecule type" value="Genomic_DNA"/>
</dbReference>
<keyword evidence="6" id="KW-0238">DNA-binding</keyword>
<dbReference type="PANTHER" id="PTHR32071:SF57">
    <property type="entry name" value="C4-DICARBOXYLATE TRANSPORT TRANSCRIPTIONAL REGULATORY PROTEIN DCTD"/>
    <property type="match status" value="1"/>
</dbReference>
<evidence type="ECO:0000256" key="3">
    <source>
        <dbReference type="ARBA" id="ARBA00022840"/>
    </source>
</evidence>
<dbReference type="FunFam" id="3.40.50.300:FF:000006">
    <property type="entry name" value="DNA-binding transcriptional regulator NtrC"/>
    <property type="match status" value="1"/>
</dbReference>
<dbReference type="GO" id="GO:0000160">
    <property type="term" value="P:phosphorelay signal transduction system"/>
    <property type="evidence" value="ECO:0007669"/>
    <property type="project" value="UniProtKB-KW"/>
</dbReference>
<keyword evidence="2" id="KW-0547">Nucleotide-binding</keyword>
<dbReference type="InterPro" id="IPR001789">
    <property type="entry name" value="Sig_transdc_resp-reg_receiver"/>
</dbReference>
<dbReference type="OrthoDB" id="9814761at2"/>
<dbReference type="SUPFAM" id="SSF52172">
    <property type="entry name" value="CheY-like"/>
    <property type="match status" value="1"/>
</dbReference>
<protein>
    <submittedName>
        <fullName evidence="11">Two-component system, NtrC family, C4-dicarboxylate transport response regulator DctD</fullName>
    </submittedName>
</protein>
<dbReference type="InterPro" id="IPR002078">
    <property type="entry name" value="Sigma_54_int"/>
</dbReference>
<sequence>MTDVIIIDDERTVRESAQQWLELSGLSVRVYSDAKEALAYIDSDFSGVVVSDVKMSGIDGLALQKKIFELDPGIPVVLFTGHGDIAMAVTAIRDGAYDFVEKPFDPERMLEIIKRAMEKRQLVLENRDLRREMQNSRGMESKLIGTSKKMRELKREIANIAPTAANVLISGATGTGKEVVARSIHALSMTGRGPYIALNCAAIPVSMAESELFGHCSGAFTSAQGDRIGKLEAANGGTLFLDEVNSMPLDVQGKLLRALECKEITPLGSNKAKHVEFRLISAMNEDPQEAVRNGKLREDLLFRLNTVELVVPPLRERRDDISMLFSFFMERAAETWDKPVEPLPSESLAVLMGYSWPGNVRELKNIAERYVLSALPPRERIPKLLSSSSEDRGDSAVPLKDQVNLFERNLIKESLLSHKGNIKAVLAELMIPRRTLNEKMSKFNLKRLYKSSRSG</sequence>
<dbReference type="PROSITE" id="PS50045">
    <property type="entry name" value="SIGMA54_INTERACT_4"/>
    <property type="match status" value="1"/>
</dbReference>
<dbReference type="SUPFAM" id="SSF46689">
    <property type="entry name" value="Homeodomain-like"/>
    <property type="match status" value="1"/>
</dbReference>
<dbReference type="PROSITE" id="PS00676">
    <property type="entry name" value="SIGMA54_INTERACT_2"/>
    <property type="match status" value="1"/>
</dbReference>
<accession>A0A1G9LRE7</accession>
<dbReference type="Gene3D" id="3.40.50.300">
    <property type="entry name" value="P-loop containing nucleotide triphosphate hydrolases"/>
    <property type="match status" value="1"/>
</dbReference>
<evidence type="ECO:0000313" key="12">
    <source>
        <dbReference type="Proteomes" id="UP000199053"/>
    </source>
</evidence>
<dbReference type="InterPro" id="IPR025944">
    <property type="entry name" value="Sigma_54_int_dom_CS"/>
</dbReference>
<keyword evidence="5" id="KW-0805">Transcription regulation</keyword>
<dbReference type="Gene3D" id="1.10.8.60">
    <property type="match status" value="1"/>
</dbReference>